<gene>
    <name evidence="2" type="ORF">FC81_GL001094</name>
</gene>
<keyword evidence="3" id="KW-1185">Reference proteome</keyword>
<feature type="domain" description="DUF1722" evidence="1">
    <location>
        <begin position="3"/>
        <end position="112"/>
    </location>
</feature>
<evidence type="ECO:0000313" key="2">
    <source>
        <dbReference type="EMBL" id="KRL01729.1"/>
    </source>
</evidence>
<reference evidence="2 3" key="1">
    <citation type="journal article" date="2015" name="Genome Announc.">
        <title>Expanding the biotechnology potential of lactobacilli through comparative genomics of 213 strains and associated genera.</title>
        <authorList>
            <person name="Sun Z."/>
            <person name="Harris H.M."/>
            <person name="McCann A."/>
            <person name="Guo C."/>
            <person name="Argimon S."/>
            <person name="Zhang W."/>
            <person name="Yang X."/>
            <person name="Jeffery I.B."/>
            <person name="Cooney J.C."/>
            <person name="Kagawa T.F."/>
            <person name="Liu W."/>
            <person name="Song Y."/>
            <person name="Salvetti E."/>
            <person name="Wrobel A."/>
            <person name="Rasinkangas P."/>
            <person name="Parkhill J."/>
            <person name="Rea M.C."/>
            <person name="O'Sullivan O."/>
            <person name="Ritari J."/>
            <person name="Douillard F.P."/>
            <person name="Paul Ross R."/>
            <person name="Yang R."/>
            <person name="Briner A.E."/>
            <person name="Felis G.E."/>
            <person name="de Vos W.M."/>
            <person name="Barrangou R."/>
            <person name="Klaenhammer T.R."/>
            <person name="Caufield P.W."/>
            <person name="Cui Y."/>
            <person name="Zhang H."/>
            <person name="O'Toole P.W."/>
        </authorList>
    </citation>
    <scope>NUCLEOTIDE SEQUENCE [LARGE SCALE GENOMIC DNA]</scope>
    <source>
        <strain evidence="2 3">DSM 19910</strain>
    </source>
</reference>
<dbReference type="InterPro" id="IPR013560">
    <property type="entry name" value="DUF1722"/>
</dbReference>
<dbReference type="Pfam" id="PF08349">
    <property type="entry name" value="DUF1722"/>
    <property type="match status" value="1"/>
</dbReference>
<protein>
    <recommendedName>
        <fullName evidence="1">DUF1722 domain-containing protein</fullName>
    </recommendedName>
</protein>
<sequence>MNKYWVMARSQSIYEKIKKIATSGQSENEKERTYRSLLAEATQMTPTIVTLRNTYQHVWGYYKKKATMAEKEFYLEELAQLSLKKDRLGPFLAHLAVKYQVQYLLRSRLITDYLTIVDSSTNYFN</sequence>
<organism evidence="2 3">
    <name type="scientific">Liquorilactobacillus capillatus DSM 19910</name>
    <dbReference type="NCBI Taxonomy" id="1423731"/>
    <lineage>
        <taxon>Bacteria</taxon>
        <taxon>Bacillati</taxon>
        <taxon>Bacillota</taxon>
        <taxon>Bacilli</taxon>
        <taxon>Lactobacillales</taxon>
        <taxon>Lactobacillaceae</taxon>
        <taxon>Liquorilactobacillus</taxon>
    </lineage>
</organism>
<proteinExistence type="predicted"/>
<name>A0A0R1M1Z9_9LACO</name>
<dbReference type="PATRIC" id="fig|1423731.3.peg.1125"/>
<dbReference type="STRING" id="1423731.FC81_GL001094"/>
<accession>A0A0R1M1Z9</accession>
<dbReference type="Proteomes" id="UP000051621">
    <property type="component" value="Unassembled WGS sequence"/>
</dbReference>
<dbReference type="EMBL" id="AZEF01000021">
    <property type="protein sequence ID" value="KRL01729.1"/>
    <property type="molecule type" value="Genomic_DNA"/>
</dbReference>
<dbReference type="AlphaFoldDB" id="A0A0R1M1Z9"/>
<comment type="caution">
    <text evidence="2">The sequence shown here is derived from an EMBL/GenBank/DDBJ whole genome shotgun (WGS) entry which is preliminary data.</text>
</comment>
<evidence type="ECO:0000313" key="3">
    <source>
        <dbReference type="Proteomes" id="UP000051621"/>
    </source>
</evidence>
<evidence type="ECO:0000259" key="1">
    <source>
        <dbReference type="Pfam" id="PF08349"/>
    </source>
</evidence>